<dbReference type="InterPro" id="IPR018215">
    <property type="entry name" value="ClpP_Ser_AS"/>
</dbReference>
<keyword evidence="4 7" id="KW-0378">Hydrolase</keyword>
<keyword evidence="12" id="KW-0150">Chloroplast</keyword>
<evidence type="ECO:0000256" key="5">
    <source>
        <dbReference type="ARBA" id="ARBA00022825"/>
    </source>
</evidence>
<dbReference type="InterPro" id="IPR029045">
    <property type="entry name" value="ClpP/crotonase-like_dom_sf"/>
</dbReference>
<dbReference type="InterPro" id="IPR023562">
    <property type="entry name" value="ClpP/TepA"/>
</dbReference>
<reference evidence="12" key="1">
    <citation type="submission" date="2021-05" db="EMBL/GenBank/DDBJ databases">
        <authorList>
            <person name="Yu Y."/>
        </authorList>
    </citation>
    <scope>NUCLEOTIDE SEQUENCE</scope>
</reference>
<dbReference type="GO" id="GO:0006515">
    <property type="term" value="P:protein quality control for misfolded or incompletely synthesized proteins"/>
    <property type="evidence" value="ECO:0007669"/>
    <property type="project" value="TreeGrafter"/>
</dbReference>
<comment type="similarity">
    <text evidence="1 7 11">Belongs to the peptidase S14 family.</text>
</comment>
<keyword evidence="3 7" id="KW-0645">Protease</keyword>
<name>A0A8F7KX33_9ROSI</name>
<dbReference type="HAMAP" id="MF_00444">
    <property type="entry name" value="ClpP"/>
    <property type="match status" value="1"/>
</dbReference>
<dbReference type="PROSITE" id="PS00382">
    <property type="entry name" value="CLP_PROTEASE_HIS"/>
    <property type="match status" value="1"/>
</dbReference>
<evidence type="ECO:0000256" key="7">
    <source>
        <dbReference type="HAMAP-Rule" id="MF_00444"/>
    </source>
</evidence>
<evidence type="ECO:0000256" key="4">
    <source>
        <dbReference type="ARBA" id="ARBA00022801"/>
    </source>
</evidence>
<gene>
    <name evidence="7 12" type="primary">clpP</name>
</gene>
<evidence type="ECO:0000256" key="9">
    <source>
        <dbReference type="PROSITE-ProRule" id="PRU10086"/>
    </source>
</evidence>
<comment type="function">
    <text evidence="7">Cleaves peptides in various proteins in a process that requires ATP hydrolysis. Has a chymotrypsin-like activity. Plays a major role in the degradation of misfolded proteins.</text>
</comment>
<dbReference type="GO" id="GO:0004176">
    <property type="term" value="F:ATP-dependent peptidase activity"/>
    <property type="evidence" value="ECO:0007669"/>
    <property type="project" value="InterPro"/>
</dbReference>
<evidence type="ECO:0000313" key="12">
    <source>
        <dbReference type="EMBL" id="QXV93369.1"/>
    </source>
</evidence>
<organism evidence="12">
    <name type="scientific">Anthoshorea roxburghii</name>
    <dbReference type="NCBI Taxonomy" id="152432"/>
    <lineage>
        <taxon>Eukaryota</taxon>
        <taxon>Viridiplantae</taxon>
        <taxon>Streptophyta</taxon>
        <taxon>Embryophyta</taxon>
        <taxon>Tracheophyta</taxon>
        <taxon>Spermatophyta</taxon>
        <taxon>Magnoliopsida</taxon>
        <taxon>eudicotyledons</taxon>
        <taxon>Gunneridae</taxon>
        <taxon>Pentapetalae</taxon>
        <taxon>rosids</taxon>
        <taxon>malvids</taxon>
        <taxon>Malvales</taxon>
        <taxon>Dipterocarpaceae</taxon>
        <taxon>Anthoshorea</taxon>
    </lineage>
</organism>
<dbReference type="EMBL" id="MZ160996">
    <property type="protein sequence ID" value="QXV93369.1"/>
    <property type="molecule type" value="Genomic_DNA"/>
</dbReference>
<accession>A0A8F7KX33</accession>
<dbReference type="Gene3D" id="3.90.226.10">
    <property type="entry name" value="2-enoyl-CoA Hydratase, Chain A, domain 1"/>
    <property type="match status" value="1"/>
</dbReference>
<keyword evidence="5 7" id="KW-0720">Serine protease</keyword>
<protein>
    <recommendedName>
        <fullName evidence="7 11">ATP-dependent Clp protease proteolytic subunit</fullName>
        <ecNumber evidence="7 10">3.4.21.92</ecNumber>
    </recommendedName>
    <alternativeName>
        <fullName evidence="7">Endopeptidase Clp</fullName>
    </alternativeName>
</protein>
<feature type="active site" evidence="8">
    <location>
        <position position="101"/>
    </location>
</feature>
<dbReference type="PROSITE" id="PS00381">
    <property type="entry name" value="CLP_PROTEASE_SER"/>
    <property type="match status" value="1"/>
</dbReference>
<evidence type="ECO:0000256" key="6">
    <source>
        <dbReference type="ARBA" id="ARBA00034021"/>
    </source>
</evidence>
<dbReference type="GO" id="GO:0009570">
    <property type="term" value="C:chloroplast stroma"/>
    <property type="evidence" value="ECO:0007669"/>
    <property type="project" value="UniProtKB-SubCell"/>
</dbReference>
<evidence type="ECO:0000256" key="1">
    <source>
        <dbReference type="ARBA" id="ARBA00007039"/>
    </source>
</evidence>
<feature type="active site" evidence="7 9">
    <location>
        <position position="126"/>
    </location>
</feature>
<dbReference type="SUPFAM" id="SSF52096">
    <property type="entry name" value="ClpP/crotonase"/>
    <property type="match status" value="1"/>
</dbReference>
<feature type="active site" description="Nucleophile" evidence="7">
    <location>
        <position position="101"/>
    </location>
</feature>
<dbReference type="GO" id="GO:0004252">
    <property type="term" value="F:serine-type endopeptidase activity"/>
    <property type="evidence" value="ECO:0007669"/>
    <property type="project" value="UniProtKB-UniRule"/>
</dbReference>
<evidence type="ECO:0000256" key="8">
    <source>
        <dbReference type="PROSITE-ProRule" id="PRU10085"/>
    </source>
</evidence>
<geneLocation type="chloroplast" evidence="12"/>
<evidence type="ECO:0000256" key="10">
    <source>
        <dbReference type="RuleBase" id="RU000549"/>
    </source>
</evidence>
<dbReference type="CDD" id="cd07017">
    <property type="entry name" value="S14_ClpP_2"/>
    <property type="match status" value="1"/>
</dbReference>
<evidence type="ECO:0000256" key="2">
    <source>
        <dbReference type="ARBA" id="ARBA00022640"/>
    </source>
</evidence>
<dbReference type="InterPro" id="IPR001907">
    <property type="entry name" value="ClpP"/>
</dbReference>
<dbReference type="GO" id="GO:0051117">
    <property type="term" value="F:ATPase binding"/>
    <property type="evidence" value="ECO:0007669"/>
    <property type="project" value="TreeGrafter"/>
</dbReference>
<evidence type="ECO:0000256" key="11">
    <source>
        <dbReference type="RuleBase" id="RU003567"/>
    </source>
</evidence>
<dbReference type="PRINTS" id="PR00127">
    <property type="entry name" value="CLPPROTEASEP"/>
</dbReference>
<keyword evidence="2 12" id="KW-0934">Plastid</keyword>
<dbReference type="Pfam" id="PF00574">
    <property type="entry name" value="CLP_protease"/>
    <property type="match status" value="1"/>
</dbReference>
<evidence type="ECO:0000256" key="3">
    <source>
        <dbReference type="ARBA" id="ARBA00022670"/>
    </source>
</evidence>
<sequence>MPIGIPKVPFQGPNDETSSWVDLYNRLYRQRLLFIAEEIDSEISNNIVGIMVFLALEDYTKEQYLFLNCPGGGVIPGISIYDAIQFVTPDVNTIDIGVAASMGSFILAGGTITKRMAFPHARVMIHQPSTSFIPDSQQAREFILEVRELSKFRDAIIEAYSQRTGKPSWVIAQDLERDIFLSATEAKDYGIIDLLAD</sequence>
<dbReference type="PANTHER" id="PTHR10381">
    <property type="entry name" value="ATP-DEPENDENT CLP PROTEASE PROTEOLYTIC SUBUNIT"/>
    <property type="match status" value="1"/>
</dbReference>
<comment type="subunit">
    <text evidence="7">Component of the chloroplastic Clp protease core complex.</text>
</comment>
<dbReference type="EC" id="3.4.21.92" evidence="7 10"/>
<comment type="subcellular location">
    <subcellularLocation>
        <location evidence="7">Plastid</location>
        <location evidence="7">Chloroplast stroma</location>
    </subcellularLocation>
</comment>
<dbReference type="PANTHER" id="PTHR10381:SF15">
    <property type="entry name" value="CHLOROPLASTIC ATP-DEPENDENT CLP PROTEASE PROTEOLYTIC SUBUNIT 1"/>
    <property type="match status" value="1"/>
</dbReference>
<proteinExistence type="inferred from homology"/>
<comment type="catalytic activity">
    <reaction evidence="6 7 9">
        <text>Hydrolysis of proteins to small peptides in the presence of ATP and magnesium. alpha-casein is the usual test substrate. In the absence of ATP, only oligopeptides shorter than five residues are hydrolyzed (such as succinyl-Leu-Tyr-|-NHMec, and Leu-Tyr-Leu-|-Tyr-Trp, in which cleavage of the -Tyr-|-Leu- and -Tyr-|-Trp bonds also occurs).</text>
        <dbReference type="EC" id="3.4.21.92"/>
    </reaction>
</comment>
<dbReference type="GO" id="GO:0009368">
    <property type="term" value="C:endopeptidase Clp complex"/>
    <property type="evidence" value="ECO:0007669"/>
    <property type="project" value="TreeGrafter"/>
</dbReference>
<dbReference type="AlphaFoldDB" id="A0A8F7KX33"/>
<dbReference type="InterPro" id="IPR033135">
    <property type="entry name" value="ClpP_His_AS"/>
</dbReference>